<dbReference type="AlphaFoldDB" id="A0A117NGQ5"/>
<evidence type="ECO:0000256" key="1">
    <source>
        <dbReference type="SAM" id="Phobius"/>
    </source>
</evidence>
<accession>A0A117NGQ5</accession>
<proteinExistence type="predicted"/>
<keyword evidence="1" id="KW-0472">Membrane</keyword>
<keyword evidence="1" id="KW-1133">Transmembrane helix</keyword>
<keyword evidence="1" id="KW-0812">Transmembrane</keyword>
<keyword evidence="2" id="KW-0496">Mitochondrion</keyword>
<feature type="transmembrane region" description="Helical" evidence="1">
    <location>
        <begin position="54"/>
        <end position="71"/>
    </location>
</feature>
<dbReference type="EMBL" id="LKAM01000008">
    <property type="protein sequence ID" value="KUM47180.1"/>
    <property type="molecule type" value="Genomic_DNA"/>
</dbReference>
<evidence type="ECO:0000313" key="2">
    <source>
        <dbReference type="EMBL" id="KUM47180.1"/>
    </source>
</evidence>
<sequence>MHPMATTVRANSGLHSCPESVRSSCIRIWIMKNKVLTQSAQIERLGLMRYVSNAKIALASVYSVAIIIFHLRCTKSRSLLF</sequence>
<reference evidence="2" key="1">
    <citation type="journal article" date="2015" name="Genome Biol. Evol.">
        <title>Organellar Genomes of White Spruce (Picea glauca): Assembly and Annotation.</title>
        <authorList>
            <person name="Jackman S.D."/>
            <person name="Warren R.L."/>
            <person name="Gibb E.A."/>
            <person name="Vandervalk B.P."/>
            <person name="Mohamadi H."/>
            <person name="Chu J."/>
            <person name="Raymond A."/>
            <person name="Pleasance S."/>
            <person name="Coope R."/>
            <person name="Wildung M.R."/>
            <person name="Ritland C.E."/>
            <person name="Bousquet J."/>
            <person name="Jones S.J."/>
            <person name="Bohlmann J."/>
            <person name="Birol I."/>
        </authorList>
    </citation>
    <scope>NUCLEOTIDE SEQUENCE [LARGE SCALE GENOMIC DNA]</scope>
    <source>
        <tissue evidence="2">Flushing bud</tissue>
    </source>
</reference>
<geneLocation type="mitochondrion" evidence="2"/>
<organism evidence="2">
    <name type="scientific">Picea glauca</name>
    <name type="common">White spruce</name>
    <name type="synonym">Pinus glauca</name>
    <dbReference type="NCBI Taxonomy" id="3330"/>
    <lineage>
        <taxon>Eukaryota</taxon>
        <taxon>Viridiplantae</taxon>
        <taxon>Streptophyta</taxon>
        <taxon>Embryophyta</taxon>
        <taxon>Tracheophyta</taxon>
        <taxon>Spermatophyta</taxon>
        <taxon>Pinopsida</taxon>
        <taxon>Pinidae</taxon>
        <taxon>Conifers I</taxon>
        <taxon>Pinales</taxon>
        <taxon>Pinaceae</taxon>
        <taxon>Picea</taxon>
    </lineage>
</organism>
<protein>
    <submittedName>
        <fullName evidence="2">Uncharacterized protein</fullName>
    </submittedName>
</protein>
<name>A0A117NGQ5_PICGL</name>
<comment type="caution">
    <text evidence="2">The sequence shown here is derived from an EMBL/GenBank/DDBJ whole genome shotgun (WGS) entry which is preliminary data.</text>
</comment>
<gene>
    <name evidence="2" type="ORF">ABT39_MTgene6186</name>
</gene>